<dbReference type="AlphaFoldDB" id="A0A150H500"/>
<evidence type="ECO:0000256" key="1">
    <source>
        <dbReference type="ARBA" id="ARBA00005417"/>
    </source>
</evidence>
<comment type="similarity">
    <text evidence="1">Belongs to the ABC transporter superfamily.</text>
</comment>
<evidence type="ECO:0000256" key="3">
    <source>
        <dbReference type="ARBA" id="ARBA00022741"/>
    </source>
</evidence>
<dbReference type="FunFam" id="3.40.50.300:FF:000016">
    <property type="entry name" value="Oligopeptide ABC transporter ATP-binding component"/>
    <property type="match status" value="2"/>
</dbReference>
<comment type="caution">
    <text evidence="6">The sequence shown here is derived from an EMBL/GenBank/DDBJ whole genome shotgun (WGS) entry which is preliminary data.</text>
</comment>
<dbReference type="Pfam" id="PF08352">
    <property type="entry name" value="oligo_HPY"/>
    <property type="match status" value="2"/>
</dbReference>
<keyword evidence="6" id="KW-0378">Hydrolase</keyword>
<dbReference type="GO" id="GO:0005524">
    <property type="term" value="F:ATP binding"/>
    <property type="evidence" value="ECO:0007669"/>
    <property type="project" value="UniProtKB-KW"/>
</dbReference>
<accession>A0A150H500</accession>
<keyword evidence="3" id="KW-0547">Nucleotide-binding</keyword>
<dbReference type="Pfam" id="PF00005">
    <property type="entry name" value="ABC_tran"/>
    <property type="match status" value="2"/>
</dbReference>
<dbReference type="PROSITE" id="PS00211">
    <property type="entry name" value="ABC_TRANSPORTER_1"/>
    <property type="match status" value="2"/>
</dbReference>
<dbReference type="PATRIC" id="fig|479117.4.peg.2011"/>
<dbReference type="PANTHER" id="PTHR43776:SF7">
    <property type="entry name" value="D,D-DIPEPTIDE TRANSPORT ATP-BINDING PROTEIN DDPF-RELATED"/>
    <property type="match status" value="1"/>
</dbReference>
<dbReference type="Gene3D" id="3.40.50.300">
    <property type="entry name" value="P-loop containing nucleotide triphosphate hydrolases"/>
    <property type="match status" value="2"/>
</dbReference>
<dbReference type="GO" id="GO:0055085">
    <property type="term" value="P:transmembrane transport"/>
    <property type="evidence" value="ECO:0007669"/>
    <property type="project" value="UniProtKB-ARBA"/>
</dbReference>
<evidence type="ECO:0000256" key="4">
    <source>
        <dbReference type="ARBA" id="ARBA00022840"/>
    </source>
</evidence>
<dbReference type="InterPro" id="IPR050319">
    <property type="entry name" value="ABC_transp_ATP-bind"/>
</dbReference>
<dbReference type="NCBIfam" id="NF008453">
    <property type="entry name" value="PRK11308.1"/>
    <property type="match status" value="2"/>
</dbReference>
<gene>
    <name evidence="6" type="primary">gsiA_5</name>
    <name evidence="6" type="ORF">Bravens_02026</name>
</gene>
<keyword evidence="7" id="KW-1185">Reference proteome</keyword>
<dbReference type="GO" id="GO:0016887">
    <property type="term" value="F:ATP hydrolysis activity"/>
    <property type="evidence" value="ECO:0007669"/>
    <property type="project" value="InterPro"/>
</dbReference>
<name>A0A150H500_9MICO</name>
<dbReference type="NCBIfam" id="NF007739">
    <property type="entry name" value="PRK10419.1"/>
    <property type="match status" value="2"/>
</dbReference>
<dbReference type="PROSITE" id="PS50893">
    <property type="entry name" value="ABC_TRANSPORTER_2"/>
    <property type="match status" value="2"/>
</dbReference>
<dbReference type="CDD" id="cd03257">
    <property type="entry name" value="ABC_NikE_OppD_transporters"/>
    <property type="match status" value="2"/>
</dbReference>
<feature type="domain" description="ABC transporter" evidence="5">
    <location>
        <begin position="383"/>
        <end position="633"/>
    </location>
</feature>
<dbReference type="SMART" id="SM00382">
    <property type="entry name" value="AAA"/>
    <property type="match status" value="2"/>
</dbReference>
<evidence type="ECO:0000259" key="5">
    <source>
        <dbReference type="PROSITE" id="PS50893"/>
    </source>
</evidence>
<dbReference type="EMBL" id="LQQC01000013">
    <property type="protein sequence ID" value="KXZ57196.1"/>
    <property type="molecule type" value="Genomic_DNA"/>
</dbReference>
<dbReference type="PANTHER" id="PTHR43776">
    <property type="entry name" value="TRANSPORT ATP-BINDING PROTEIN"/>
    <property type="match status" value="1"/>
</dbReference>
<organism evidence="6 7">
    <name type="scientific">Brevibacterium ravenspurgense</name>
    <dbReference type="NCBI Taxonomy" id="479117"/>
    <lineage>
        <taxon>Bacteria</taxon>
        <taxon>Bacillati</taxon>
        <taxon>Actinomycetota</taxon>
        <taxon>Actinomycetes</taxon>
        <taxon>Micrococcales</taxon>
        <taxon>Brevibacteriaceae</taxon>
        <taxon>Brevibacterium</taxon>
    </lineage>
</organism>
<protein>
    <submittedName>
        <fullName evidence="6">Glutathione import ATP-binding protein GsiA</fullName>
        <ecNumber evidence="6">3.6.3.-</ecNumber>
    </submittedName>
</protein>
<dbReference type="InterPro" id="IPR003593">
    <property type="entry name" value="AAA+_ATPase"/>
</dbReference>
<dbReference type="EC" id="3.6.3.-" evidence="6"/>
<evidence type="ECO:0000313" key="6">
    <source>
        <dbReference type="EMBL" id="KXZ57196.1"/>
    </source>
</evidence>
<keyword evidence="2" id="KW-0813">Transport</keyword>
<dbReference type="GO" id="GO:0015833">
    <property type="term" value="P:peptide transport"/>
    <property type="evidence" value="ECO:0007669"/>
    <property type="project" value="InterPro"/>
</dbReference>
<dbReference type="InterPro" id="IPR013563">
    <property type="entry name" value="Oligopep_ABC_C"/>
</dbReference>
<evidence type="ECO:0000256" key="2">
    <source>
        <dbReference type="ARBA" id="ARBA00022448"/>
    </source>
</evidence>
<dbReference type="Proteomes" id="UP000243589">
    <property type="component" value="Unassembled WGS sequence"/>
</dbReference>
<evidence type="ECO:0000313" key="7">
    <source>
        <dbReference type="Proteomes" id="UP000243589"/>
    </source>
</evidence>
<dbReference type="InterPro" id="IPR017871">
    <property type="entry name" value="ABC_transporter-like_CS"/>
</dbReference>
<dbReference type="SUPFAM" id="SSF52540">
    <property type="entry name" value="P-loop containing nucleoside triphosphate hydrolases"/>
    <property type="match status" value="2"/>
</dbReference>
<dbReference type="InterPro" id="IPR003439">
    <property type="entry name" value="ABC_transporter-like_ATP-bd"/>
</dbReference>
<keyword evidence="4 6" id="KW-0067">ATP-binding</keyword>
<reference evidence="6 7" key="1">
    <citation type="submission" date="2016-01" db="EMBL/GenBank/DDBJ databases">
        <title>Use of Whole Genome Sequencing to ascertain that Brevibacterium massiliense (Roux, Raoult 2009) is a later heterotypic synonym of Brevibacterium ravenspurgense (Mages 2008).</title>
        <authorList>
            <person name="Bernier A.-M."/>
            <person name="Burdz T."/>
            <person name="Huynh C."/>
            <person name="Pachecho A.L."/>
            <person name="Wiebe D."/>
            <person name="Bonner C."/>
            <person name="Bernard K."/>
        </authorList>
    </citation>
    <scope>NUCLEOTIDE SEQUENCE [LARGE SCALE GENOMIC DNA]</scope>
    <source>
        <strain evidence="6 7">CCUG56047</strain>
    </source>
</reference>
<dbReference type="RefSeq" id="WP_062023097.1">
    <property type="nucleotide sequence ID" value="NZ_LQQC01000013.1"/>
</dbReference>
<feature type="domain" description="ABC transporter" evidence="5">
    <location>
        <begin position="23"/>
        <end position="274"/>
    </location>
</feature>
<sequence length="719" mass="77497">MADTELSTQTTASGGAVDEAPVLEVENLSVTFPQRKSAPVQAVRGVSYSVKKGEFLAIVGESGSGKSVSSTAVMGLLPSTAQISGDIRYKGESLIGKTDHQMSRLRGSNIAMVFQDPLSALNPVHPVGKQIVEALIIHDPKLSKEAAWERAVELLRIVGIPDPENRANAFPHEYSGGMRQRAMIAIAIANDPDLIIADEPTTALDVTIQAQIMELLRKAQEITGAAIVLITHDLGVVAGYADKVAVMYAGKLIETGSIDDIFYRPRMPYTIGLLRSVPNVVTAGKERLVPLEGRPPQLNALPKGCPFAERCPIAVEACLEAEPDLQEVHGEVPAAESAVDPEGHFAACIRADEIDSGALKAHEIFPRPEPVEIVDRSGREKVLEVTDLVKHFPLTKGAVFRRRVGTVRAVDGISFELQTGQTLGLVGESGCGKSTAVTQVMEMKKPQSGTITINGIDVESASPQQRREMRKDVQIVFQNPSAALDPRLPVLDIVGEPLTAHGVAAADREKRVGDMLELVGLDRSMASRYPHEFSGGQKQRIGIARALITDPKVLVLDEPVSALDVSIQAGVINLLEDLRDRLGLSYVFVAHDLAVVRQISDVIAVMYLGRIIEYGPVADVYENPKHPYTRALISAVPVPDPEVESKRTQVLLEGDLPAPTQEFTGCAFVSRCPLYKLLDADAQAKCREVSPELRKVGESAAACHHTENSGLLEKSHPTV</sequence>
<proteinExistence type="inferred from homology"/>
<dbReference type="InterPro" id="IPR027417">
    <property type="entry name" value="P-loop_NTPase"/>
</dbReference>
<dbReference type="NCBIfam" id="TIGR01727">
    <property type="entry name" value="oligo_HPY"/>
    <property type="match status" value="2"/>
</dbReference>